<comment type="caution">
    <text evidence="5">The sequence shown here is derived from an EMBL/GenBank/DDBJ whole genome shotgun (WGS) entry which is preliminary data.</text>
</comment>
<evidence type="ECO:0000313" key="5">
    <source>
        <dbReference type="EMBL" id="KAL3833338.1"/>
    </source>
</evidence>
<dbReference type="Pfam" id="PF03763">
    <property type="entry name" value="Remorin_C"/>
    <property type="match status" value="1"/>
</dbReference>
<protein>
    <recommendedName>
        <fullName evidence="4">Remorin C-terminal domain-containing protein</fullName>
    </recommendedName>
</protein>
<feature type="coiled-coil region" evidence="2">
    <location>
        <begin position="288"/>
        <end position="330"/>
    </location>
</feature>
<sequence>MKKNSGSFRNSGAYTSPGTPEHGENDVGQTNRRRHISVTALMPFNSGRTLPSKWDDAERWITSPISSYGASKNSFDPPQSQQKSKSGPLAPPGHGNGSNFMANSRLSTGVLVPNGLSIHYDNGIDAKSNSLYIENDIVRSTSMPDSLSESSVPSSQDDKLDGTKEEEVVSRVVSRRDMATQMSLNESTRSSSKGRLSFSSLLFSRPNSVRLLSNPADKDEIRDVQVDKGTSTANEPNKQGLKMIKTKKKDSKNVEDLPSSCNDSEASNNTSKLQREEAKITAWENLHKAKAEAAIQKLEMKLEKERSKSMDKILNKLRAAETKAQAMRDLLSENHAHQASRTSHRRISCCIYFKTYSLSNSFLCHRN</sequence>
<feature type="compositionally biased region" description="Polar residues" evidence="3">
    <location>
        <begin position="1"/>
        <end position="18"/>
    </location>
</feature>
<organism evidence="5 6">
    <name type="scientific">Penstemon smallii</name>
    <dbReference type="NCBI Taxonomy" id="265156"/>
    <lineage>
        <taxon>Eukaryota</taxon>
        <taxon>Viridiplantae</taxon>
        <taxon>Streptophyta</taxon>
        <taxon>Embryophyta</taxon>
        <taxon>Tracheophyta</taxon>
        <taxon>Spermatophyta</taxon>
        <taxon>Magnoliopsida</taxon>
        <taxon>eudicotyledons</taxon>
        <taxon>Gunneridae</taxon>
        <taxon>Pentapetalae</taxon>
        <taxon>asterids</taxon>
        <taxon>lamiids</taxon>
        <taxon>Lamiales</taxon>
        <taxon>Plantaginaceae</taxon>
        <taxon>Cheloneae</taxon>
        <taxon>Penstemon</taxon>
    </lineage>
</organism>
<evidence type="ECO:0000256" key="2">
    <source>
        <dbReference type="SAM" id="Coils"/>
    </source>
</evidence>
<keyword evidence="2" id="KW-0175">Coiled coil</keyword>
<feature type="compositionally biased region" description="Basic and acidic residues" evidence="3">
    <location>
        <begin position="216"/>
        <end position="226"/>
    </location>
</feature>
<reference evidence="5 6" key="1">
    <citation type="submission" date="2024-12" db="EMBL/GenBank/DDBJ databases">
        <title>The unique morphological basis and parallel evolutionary history of personate flowers in Penstemon.</title>
        <authorList>
            <person name="Depatie T.H."/>
            <person name="Wessinger C.A."/>
        </authorList>
    </citation>
    <scope>NUCLEOTIDE SEQUENCE [LARGE SCALE GENOMIC DNA]</scope>
    <source>
        <strain evidence="5">WTNN_2</strain>
        <tissue evidence="5">Leaf</tissue>
    </source>
</reference>
<name>A0ABD3TA82_9LAMI</name>
<keyword evidence="6" id="KW-1185">Reference proteome</keyword>
<dbReference type="InterPro" id="IPR005516">
    <property type="entry name" value="Remorin_C"/>
</dbReference>
<dbReference type="Proteomes" id="UP001634393">
    <property type="component" value="Unassembled WGS sequence"/>
</dbReference>
<dbReference type="PANTHER" id="PTHR31471:SF2">
    <property type="entry name" value="REMORIN FAMILY PROTEIN"/>
    <property type="match status" value="1"/>
</dbReference>
<feature type="compositionally biased region" description="Polar residues" evidence="3">
    <location>
        <begin position="228"/>
        <end position="237"/>
    </location>
</feature>
<dbReference type="AlphaFoldDB" id="A0ABD3TA82"/>
<feature type="region of interest" description="Disordered" evidence="3">
    <location>
        <begin position="214"/>
        <end position="273"/>
    </location>
</feature>
<evidence type="ECO:0000256" key="1">
    <source>
        <dbReference type="ARBA" id="ARBA00005711"/>
    </source>
</evidence>
<accession>A0ABD3TA82</accession>
<feature type="compositionally biased region" description="Low complexity" evidence="3">
    <location>
        <begin position="142"/>
        <end position="155"/>
    </location>
</feature>
<feature type="region of interest" description="Disordered" evidence="3">
    <location>
        <begin position="142"/>
        <end position="168"/>
    </location>
</feature>
<evidence type="ECO:0000313" key="6">
    <source>
        <dbReference type="Proteomes" id="UP001634393"/>
    </source>
</evidence>
<gene>
    <name evidence="5" type="ORF">ACJIZ3_008074</name>
</gene>
<feature type="compositionally biased region" description="Basic and acidic residues" evidence="3">
    <location>
        <begin position="156"/>
        <end position="168"/>
    </location>
</feature>
<feature type="domain" description="Remorin C-terminal" evidence="4">
    <location>
        <begin position="262"/>
        <end position="345"/>
    </location>
</feature>
<dbReference type="PANTHER" id="PTHR31471">
    <property type="entry name" value="OS02G0116800 PROTEIN"/>
    <property type="match status" value="1"/>
</dbReference>
<evidence type="ECO:0000256" key="3">
    <source>
        <dbReference type="SAM" id="MobiDB-lite"/>
    </source>
</evidence>
<proteinExistence type="inferred from homology"/>
<dbReference type="EMBL" id="JBJXBP010000004">
    <property type="protein sequence ID" value="KAL3833338.1"/>
    <property type="molecule type" value="Genomic_DNA"/>
</dbReference>
<evidence type="ECO:0000259" key="4">
    <source>
        <dbReference type="Pfam" id="PF03763"/>
    </source>
</evidence>
<feature type="region of interest" description="Disordered" evidence="3">
    <location>
        <begin position="1"/>
        <end position="102"/>
    </location>
</feature>
<comment type="similarity">
    <text evidence="1">Belongs to the remorin family.</text>
</comment>
<feature type="compositionally biased region" description="Polar residues" evidence="3">
    <location>
        <begin position="259"/>
        <end position="272"/>
    </location>
</feature>
<feature type="compositionally biased region" description="Polar residues" evidence="3">
    <location>
        <begin position="63"/>
        <end position="85"/>
    </location>
</feature>